<dbReference type="GO" id="GO:0015420">
    <property type="term" value="F:ABC-type vitamin B12 transporter activity"/>
    <property type="evidence" value="ECO:0007669"/>
    <property type="project" value="UniProtKB-UniRule"/>
</dbReference>
<dbReference type="PROSITE" id="PS51274">
    <property type="entry name" value="GATASE_COBBQ"/>
    <property type="match status" value="1"/>
</dbReference>
<dbReference type="AlphaFoldDB" id="A0A3S4RXI8"/>
<feature type="domain" description="CobB/CobQ-like glutamine amidotransferase" evidence="6">
    <location>
        <begin position="259"/>
        <end position="432"/>
    </location>
</feature>
<dbReference type="RefSeq" id="WP_048632514.1">
    <property type="nucleotide sequence ID" value="NZ_CVQQ01000007.1"/>
</dbReference>
<keyword evidence="8" id="KW-1185">Reference proteome</keyword>
<feature type="domain" description="CobQ/CobB/MinD/ParA nucleotide binding" evidence="5">
    <location>
        <begin position="5"/>
        <end position="238"/>
    </location>
</feature>
<dbReference type="InterPro" id="IPR027417">
    <property type="entry name" value="P-loop_NTPase"/>
</dbReference>
<proteinExistence type="inferred from homology"/>
<dbReference type="Pfam" id="PF01656">
    <property type="entry name" value="CbiA"/>
    <property type="match status" value="1"/>
</dbReference>
<keyword evidence="2 4" id="KW-0169">Cobalamin biosynthesis</keyword>
<dbReference type="Pfam" id="PF07685">
    <property type="entry name" value="GATase_3"/>
    <property type="match status" value="1"/>
</dbReference>
<dbReference type="CDD" id="cd05389">
    <property type="entry name" value="CobQ_N"/>
    <property type="match status" value="1"/>
</dbReference>
<name>A0A3S4RXI8_MYCAU</name>
<dbReference type="UniPathway" id="UPA00148"/>
<dbReference type="InterPro" id="IPR002586">
    <property type="entry name" value="CobQ/CobB/MinD/ParA_Nub-bd_dom"/>
</dbReference>
<comment type="similarity">
    <text evidence="4">Belongs to the CobB/CobQ family. CobQ subfamily.</text>
</comment>
<dbReference type="NCBIfam" id="NF001989">
    <property type="entry name" value="PRK00784.1"/>
    <property type="match status" value="1"/>
</dbReference>
<dbReference type="NCBIfam" id="TIGR00313">
    <property type="entry name" value="cobQ"/>
    <property type="match status" value="1"/>
</dbReference>
<dbReference type="Gene3D" id="3.40.50.300">
    <property type="entry name" value="P-loop containing nucleotide triphosphate hydrolases"/>
    <property type="match status" value="1"/>
</dbReference>
<dbReference type="Proteomes" id="UP000279306">
    <property type="component" value="Chromosome"/>
</dbReference>
<dbReference type="SUPFAM" id="SSF52540">
    <property type="entry name" value="P-loop containing nucleoside triphosphate hydrolases"/>
    <property type="match status" value="1"/>
</dbReference>
<evidence type="ECO:0000313" key="7">
    <source>
        <dbReference type="EMBL" id="VEG51225.1"/>
    </source>
</evidence>
<comment type="function">
    <text evidence="4">Catalyzes amidations at positions B, D, E, and G on adenosylcobyrinic A,C-diamide. NH(2) groups are provided by glutamine, and one molecule of ATP is hydrogenolyzed for each amidation.</text>
</comment>
<dbReference type="GO" id="GO:0009236">
    <property type="term" value="P:cobalamin biosynthetic process"/>
    <property type="evidence" value="ECO:0007669"/>
    <property type="project" value="UniProtKB-UniRule"/>
</dbReference>
<evidence type="ECO:0000256" key="4">
    <source>
        <dbReference type="HAMAP-Rule" id="MF_00028"/>
    </source>
</evidence>
<sequence>MTGLLVAGTTSDAGKTAVTTGLCRALARRGLKVAPYKAQNMSNNSMVCAEPGDESGDGGVEIGRAQWVQAVAARVTPEAAMNPVLLKPGSDRRSHVVLMGRPWGHVSSSDWLEGRRALADAAYAAFDDLAARYDIVIAEGAGSPTEINLRAGDYVNMGLARHADMPAIVVGDIDRGGVFAAFFGTVALLSPEDQRLIAGFVVNKFRGDLDLLAPGLRDLERVTGRTVYGTLPWRPDVWLDSEDALDLQSRRSARRGARRVAVVRLPRISNFTDVDALGLEPDLDLVFASQPSALADADLVVLPGTRSTIADLSWLRSRGLDRAVLAHAAAGKPVLGICGGFQMLGSVIRDPEGIEGDDAAEVEGLGLLDVETNFVAEKALRLPHGQWRGVPATGYEIHHGRITVGREVGEFPGGGHCGSVWGTMWHGTFEGDALRAAFLHEALGLDASGVSFAGAREARIDLLGDLVEQHLDVDALVELANHGAPQHLPFLPPGAP</sequence>
<dbReference type="HAMAP" id="MF_00028">
    <property type="entry name" value="CobQ"/>
    <property type="match status" value="1"/>
</dbReference>
<evidence type="ECO:0000256" key="3">
    <source>
        <dbReference type="ARBA" id="ARBA00022962"/>
    </source>
</evidence>
<accession>A0A3S4RXI8</accession>
<dbReference type="CDD" id="cd01750">
    <property type="entry name" value="GATase1_CobQ"/>
    <property type="match status" value="1"/>
</dbReference>
<dbReference type="EMBL" id="LR134356">
    <property type="protein sequence ID" value="VEG51225.1"/>
    <property type="molecule type" value="Genomic_DNA"/>
</dbReference>
<dbReference type="InterPro" id="IPR047045">
    <property type="entry name" value="CobQ_N"/>
</dbReference>
<gene>
    <name evidence="4 7" type="primary">cobQ</name>
    <name evidence="7" type="ORF">NCTC10437_00332</name>
</gene>
<evidence type="ECO:0000259" key="5">
    <source>
        <dbReference type="Pfam" id="PF01656"/>
    </source>
</evidence>
<dbReference type="KEGG" id="mauu:NCTC10437_00332"/>
<dbReference type="GO" id="GO:0003824">
    <property type="term" value="F:catalytic activity"/>
    <property type="evidence" value="ECO:0007669"/>
    <property type="project" value="InterPro"/>
</dbReference>
<feature type="active site" evidence="4">
    <location>
        <position position="426"/>
    </location>
</feature>
<dbReference type="STRING" id="1791.GCA_001049355_02624"/>
<dbReference type="SUPFAM" id="SSF52317">
    <property type="entry name" value="Class I glutamine amidotransferase-like"/>
    <property type="match status" value="1"/>
</dbReference>
<evidence type="ECO:0000259" key="6">
    <source>
        <dbReference type="Pfam" id="PF07685"/>
    </source>
</evidence>
<dbReference type="PANTHER" id="PTHR21343:SF1">
    <property type="entry name" value="COBYRIC ACID SYNTHASE"/>
    <property type="match status" value="1"/>
</dbReference>
<dbReference type="InterPro" id="IPR033949">
    <property type="entry name" value="CobQ_GATase1"/>
</dbReference>
<feature type="active site" description="Nucleophile" evidence="4">
    <location>
        <position position="338"/>
    </location>
</feature>
<keyword evidence="3 4" id="KW-0315">Glutamine amidotransferase</keyword>
<dbReference type="PANTHER" id="PTHR21343">
    <property type="entry name" value="DETHIOBIOTIN SYNTHETASE"/>
    <property type="match status" value="1"/>
</dbReference>
<comment type="pathway">
    <text evidence="1 4">Cofactor biosynthesis; adenosylcobalamin biosynthesis.</text>
</comment>
<organism evidence="7 8">
    <name type="scientific">Mycolicibacterium aurum</name>
    <name type="common">Mycobacterium aurum</name>
    <dbReference type="NCBI Taxonomy" id="1791"/>
    <lineage>
        <taxon>Bacteria</taxon>
        <taxon>Bacillati</taxon>
        <taxon>Actinomycetota</taxon>
        <taxon>Actinomycetes</taxon>
        <taxon>Mycobacteriales</taxon>
        <taxon>Mycobacteriaceae</taxon>
        <taxon>Mycolicibacterium</taxon>
    </lineage>
</organism>
<evidence type="ECO:0000256" key="1">
    <source>
        <dbReference type="ARBA" id="ARBA00004953"/>
    </source>
</evidence>
<dbReference type="InterPro" id="IPR029062">
    <property type="entry name" value="Class_I_gatase-like"/>
</dbReference>
<dbReference type="OrthoDB" id="9808302at2"/>
<evidence type="ECO:0000313" key="8">
    <source>
        <dbReference type="Proteomes" id="UP000279306"/>
    </source>
</evidence>
<dbReference type="InterPro" id="IPR011698">
    <property type="entry name" value="GATase_3"/>
</dbReference>
<dbReference type="Gene3D" id="3.40.50.880">
    <property type="match status" value="1"/>
</dbReference>
<reference evidence="7 8" key="1">
    <citation type="submission" date="2018-12" db="EMBL/GenBank/DDBJ databases">
        <authorList>
            <consortium name="Pathogen Informatics"/>
        </authorList>
    </citation>
    <scope>NUCLEOTIDE SEQUENCE [LARGE SCALE GENOMIC DNA]</scope>
    <source>
        <strain evidence="7 8">NCTC10437</strain>
    </source>
</reference>
<evidence type="ECO:0000256" key="2">
    <source>
        <dbReference type="ARBA" id="ARBA00022573"/>
    </source>
</evidence>
<protein>
    <recommendedName>
        <fullName evidence="4">Cobyric acid synthase</fullName>
    </recommendedName>
</protein>
<dbReference type="InterPro" id="IPR004459">
    <property type="entry name" value="CobQ_synth"/>
</dbReference>
<dbReference type="PROSITE" id="PS51273">
    <property type="entry name" value="GATASE_TYPE_1"/>
    <property type="match status" value="1"/>
</dbReference>